<reference evidence="1" key="1">
    <citation type="submission" date="2023-08" db="EMBL/GenBank/DDBJ databases">
        <authorList>
            <person name="Messyasz A."/>
            <person name="Mannisto M.K."/>
            <person name="Kerkhof L.J."/>
            <person name="Haggblom M."/>
        </authorList>
    </citation>
    <scope>NUCLEOTIDE SEQUENCE</scope>
    <source>
        <strain evidence="1">X5P6</strain>
    </source>
</reference>
<dbReference type="KEGG" id="tpsc:RBB77_22925"/>
<evidence type="ECO:0000313" key="1">
    <source>
        <dbReference type="EMBL" id="XCB33235.1"/>
    </source>
</evidence>
<gene>
    <name evidence="1" type="ORF">RBB77_22925</name>
</gene>
<dbReference type="RefSeq" id="WP_353064077.1">
    <property type="nucleotide sequence ID" value="NZ_CP132942.1"/>
</dbReference>
<reference evidence="1" key="2">
    <citation type="journal article" date="2024" name="Environ. Microbiol.">
        <title>Genome analysis and description of Tunturibacter gen. nov. expands the diversity of Terriglobia in tundra soils.</title>
        <authorList>
            <person name="Messyasz A."/>
            <person name="Mannisto M.K."/>
            <person name="Kerkhof L.J."/>
            <person name="Haggblom M.M."/>
        </authorList>
    </citation>
    <scope>NUCLEOTIDE SEQUENCE</scope>
    <source>
        <strain evidence="1">X5P6</strain>
    </source>
</reference>
<dbReference type="AlphaFoldDB" id="A0AAU7ZQP0"/>
<dbReference type="EMBL" id="CP132942">
    <property type="protein sequence ID" value="XCB33235.1"/>
    <property type="molecule type" value="Genomic_DNA"/>
</dbReference>
<proteinExistence type="predicted"/>
<name>A0AAU7ZQP0_9BACT</name>
<organism evidence="1">
    <name type="scientific">Tunturiibacter psychrotolerans</name>
    <dbReference type="NCBI Taxonomy" id="3069686"/>
    <lineage>
        <taxon>Bacteria</taxon>
        <taxon>Pseudomonadati</taxon>
        <taxon>Acidobacteriota</taxon>
        <taxon>Terriglobia</taxon>
        <taxon>Terriglobales</taxon>
        <taxon>Acidobacteriaceae</taxon>
        <taxon>Tunturiibacter</taxon>
    </lineage>
</organism>
<evidence type="ECO:0008006" key="2">
    <source>
        <dbReference type="Google" id="ProtNLM"/>
    </source>
</evidence>
<protein>
    <recommendedName>
        <fullName evidence="2">WD40 repeat domain-containing protein</fullName>
    </recommendedName>
</protein>
<accession>A0AAU7ZQP0</accession>
<sequence>MVRIVVFDLRGTVVASRDIPYLADGYGEMVADGEAEAGPGGTLLFRIQSVNLDPQGTSESKSAALLLDANLKDVARFDRFLEQTTFLNHALVFQEGFTINGPRTYSVLDGSPPAEVQRWTQDWPAGTMDRKFGEHQLAYMLCRQELRPNVYSSTNIIYAGAKRQCSINVEAADRANWSVPLREEGTAALVGFLNDGSVAGQINVKGSPAGRLVIWKKDQTTVPLPWISHDYSGSIVNATADMSRYATFANRESASCENFGRSCSETGRWIVFDRNSEKPLVDRSMQKNGRASLSPNGLHYASFESGELRVYSLPPR</sequence>